<dbReference type="RefSeq" id="XP_013275728.1">
    <property type="nucleotide sequence ID" value="XM_013420274.1"/>
</dbReference>
<protein>
    <submittedName>
        <fullName evidence="1">Uncharacterized protein</fullName>
    </submittedName>
</protein>
<name>A0A0D2G267_9EURO</name>
<dbReference type="EMBL" id="KN847476">
    <property type="protein sequence ID" value="KIX08592.1"/>
    <property type="molecule type" value="Genomic_DNA"/>
</dbReference>
<sequence length="204" mass="23924">MLFAWADDVIIQKKITTLNTTDQIKAFFSSQKNVIFVDQMNAFKIDSIHGPEIRNLHDWWWERHKGLATEDYRRERFEDITGRIPLLLDKCVVRGNIDLDVPELRDIYSKSAGFVQQVKGITKKSDLNWKYCDYVTSCFQNQAVPPRSAEHLEPIYHRYFYHNDEEIGGYTCGLVRKTMTDQLLERGRNFLGTDFLASMSDFNQ</sequence>
<keyword evidence="2" id="KW-1185">Reference proteome</keyword>
<dbReference type="STRING" id="1442369.A0A0D2G267"/>
<evidence type="ECO:0000313" key="2">
    <source>
        <dbReference type="Proteomes" id="UP000053617"/>
    </source>
</evidence>
<dbReference type="VEuPathDB" id="FungiDB:Z518_03248"/>
<gene>
    <name evidence="1" type="ORF">Z518_03248</name>
</gene>
<dbReference type="GeneID" id="25291319"/>
<evidence type="ECO:0000313" key="1">
    <source>
        <dbReference type="EMBL" id="KIX08592.1"/>
    </source>
</evidence>
<proteinExistence type="predicted"/>
<reference evidence="1 2" key="1">
    <citation type="submission" date="2015-01" db="EMBL/GenBank/DDBJ databases">
        <title>The Genome Sequence of Rhinocladiella mackenzie CBS 650.93.</title>
        <authorList>
            <consortium name="The Broad Institute Genomics Platform"/>
            <person name="Cuomo C."/>
            <person name="de Hoog S."/>
            <person name="Gorbushina A."/>
            <person name="Stielow B."/>
            <person name="Teixiera M."/>
            <person name="Abouelleil A."/>
            <person name="Chapman S.B."/>
            <person name="Priest M."/>
            <person name="Young S.K."/>
            <person name="Wortman J."/>
            <person name="Nusbaum C."/>
            <person name="Birren B."/>
        </authorList>
    </citation>
    <scope>NUCLEOTIDE SEQUENCE [LARGE SCALE GENOMIC DNA]</scope>
    <source>
        <strain evidence="1 2">CBS 650.93</strain>
    </source>
</reference>
<dbReference type="Proteomes" id="UP000053617">
    <property type="component" value="Unassembled WGS sequence"/>
</dbReference>
<dbReference type="AlphaFoldDB" id="A0A0D2G267"/>
<organism evidence="1 2">
    <name type="scientific">Rhinocladiella mackenziei CBS 650.93</name>
    <dbReference type="NCBI Taxonomy" id="1442369"/>
    <lineage>
        <taxon>Eukaryota</taxon>
        <taxon>Fungi</taxon>
        <taxon>Dikarya</taxon>
        <taxon>Ascomycota</taxon>
        <taxon>Pezizomycotina</taxon>
        <taxon>Eurotiomycetes</taxon>
        <taxon>Chaetothyriomycetidae</taxon>
        <taxon>Chaetothyriales</taxon>
        <taxon>Herpotrichiellaceae</taxon>
        <taxon>Rhinocladiella</taxon>
    </lineage>
</organism>
<dbReference type="OrthoDB" id="3171351at2759"/>
<accession>A0A0D2G267</accession>
<dbReference type="HOGENOM" id="CLU_1343908_0_0_1"/>